<evidence type="ECO:0000313" key="1">
    <source>
        <dbReference type="EMBL" id="GJS90196.1"/>
    </source>
</evidence>
<comment type="caution">
    <text evidence="1">The sequence shown here is derived from an EMBL/GenBank/DDBJ whole genome shotgun (WGS) entry which is preliminary data.</text>
</comment>
<proteinExistence type="predicted"/>
<gene>
    <name evidence="1" type="ORF">Tco_0772832</name>
</gene>
<keyword evidence="2" id="KW-1185">Reference proteome</keyword>
<reference evidence="1" key="2">
    <citation type="submission" date="2022-01" db="EMBL/GenBank/DDBJ databases">
        <authorList>
            <person name="Yamashiro T."/>
            <person name="Shiraishi A."/>
            <person name="Satake H."/>
            <person name="Nakayama K."/>
        </authorList>
    </citation>
    <scope>NUCLEOTIDE SEQUENCE</scope>
</reference>
<evidence type="ECO:0000313" key="2">
    <source>
        <dbReference type="Proteomes" id="UP001151760"/>
    </source>
</evidence>
<dbReference type="Proteomes" id="UP001151760">
    <property type="component" value="Unassembled WGS sequence"/>
</dbReference>
<reference evidence="1" key="1">
    <citation type="journal article" date="2022" name="Int. J. Mol. Sci.">
        <title>Draft Genome of Tanacetum Coccineum: Genomic Comparison of Closely Related Tanacetum-Family Plants.</title>
        <authorList>
            <person name="Yamashiro T."/>
            <person name="Shiraishi A."/>
            <person name="Nakayama K."/>
            <person name="Satake H."/>
        </authorList>
    </citation>
    <scope>NUCLEOTIDE SEQUENCE</scope>
</reference>
<accession>A0ABQ4ZLL4</accession>
<dbReference type="EMBL" id="BQNB010011409">
    <property type="protein sequence ID" value="GJS90196.1"/>
    <property type="molecule type" value="Genomic_DNA"/>
</dbReference>
<organism evidence="1 2">
    <name type="scientific">Tanacetum coccineum</name>
    <dbReference type="NCBI Taxonomy" id="301880"/>
    <lineage>
        <taxon>Eukaryota</taxon>
        <taxon>Viridiplantae</taxon>
        <taxon>Streptophyta</taxon>
        <taxon>Embryophyta</taxon>
        <taxon>Tracheophyta</taxon>
        <taxon>Spermatophyta</taxon>
        <taxon>Magnoliopsida</taxon>
        <taxon>eudicotyledons</taxon>
        <taxon>Gunneridae</taxon>
        <taxon>Pentapetalae</taxon>
        <taxon>asterids</taxon>
        <taxon>campanulids</taxon>
        <taxon>Asterales</taxon>
        <taxon>Asteraceae</taxon>
        <taxon>Asteroideae</taxon>
        <taxon>Anthemideae</taxon>
        <taxon>Anthemidinae</taxon>
        <taxon>Tanacetum</taxon>
    </lineage>
</organism>
<protein>
    <submittedName>
        <fullName evidence="1">Uncharacterized protein</fullName>
    </submittedName>
</protein>
<name>A0ABQ4ZLL4_9ASTR</name>
<sequence>MAAPTLILGYTRTVAIWKKNLGYSEWSTPTGLKLARENLQSRVKEEDSITDVENAVFDLGFELNFPVSTQRSLRSKLVWLKGQKGGSAAEIFALFYSTDNDIKFLEQQNPPEQSWLSILLSKQVLESSVCIGGSAWVLRCPRTAPTAKSLASHMISKGKSQSGATRIGAWVNFILRVSNASMHSFEKINGSSFFKEGGYTAGVCLSITTLKSRIASSCLRVILFTWKHRSRPCRPLKKGLPKFRELSGSANVIHTAHKIRQVKKNVPTFKENILGDARGWRVEIVRVGKFKISFGFRSTAGEDLVLSHMRERIWIVVPDAPSWPYKAYALFHLWKITPGGAVHESLVLEMEIPQWMLLGRDPEARSRAGNTIYEFGDSVLDTPGAGGLEHDLVVQQKFVGLAVVDVYGLENECACTK</sequence>